<name>A0A7R7ELU4_9FIRM</name>
<feature type="transmembrane region" description="Helical" evidence="1">
    <location>
        <begin position="116"/>
        <end position="137"/>
    </location>
</feature>
<dbReference type="AlphaFoldDB" id="A0A7R7ELU4"/>
<proteinExistence type="predicted"/>
<dbReference type="KEGG" id="ahb:bsdtb5_24190"/>
<keyword evidence="3" id="KW-1185">Reference proteome</keyword>
<evidence type="ECO:0000256" key="1">
    <source>
        <dbReference type="SAM" id="Phobius"/>
    </source>
</evidence>
<keyword evidence="1" id="KW-0472">Membrane</keyword>
<feature type="transmembrane region" description="Helical" evidence="1">
    <location>
        <begin position="12"/>
        <end position="30"/>
    </location>
</feature>
<feature type="transmembrane region" description="Helical" evidence="1">
    <location>
        <begin position="192"/>
        <end position="212"/>
    </location>
</feature>
<keyword evidence="1" id="KW-0812">Transmembrane</keyword>
<organism evidence="2 3">
    <name type="scientific">Anaeromicropila herbilytica</name>
    <dbReference type="NCBI Taxonomy" id="2785025"/>
    <lineage>
        <taxon>Bacteria</taxon>
        <taxon>Bacillati</taxon>
        <taxon>Bacillota</taxon>
        <taxon>Clostridia</taxon>
        <taxon>Lachnospirales</taxon>
        <taxon>Lachnospiraceae</taxon>
        <taxon>Anaeromicropila</taxon>
    </lineage>
</organism>
<reference evidence="2 3" key="1">
    <citation type="submission" date="2020-11" db="EMBL/GenBank/DDBJ databases">
        <title>Draft genome sequencing of a Lachnospiraceae strain isolated from anoxic soil subjected to BSD treatment.</title>
        <authorList>
            <person name="Uek A."/>
            <person name="Tonouchi A."/>
        </authorList>
    </citation>
    <scope>NUCLEOTIDE SEQUENCE [LARGE SCALE GENOMIC DNA]</scope>
    <source>
        <strain evidence="2 3">TB5</strain>
    </source>
</reference>
<accession>A0A7R7ELU4</accession>
<dbReference type="Proteomes" id="UP000595897">
    <property type="component" value="Chromosome"/>
</dbReference>
<protein>
    <recommendedName>
        <fullName evidence="4">ABC-2 family transporter protein</fullName>
    </recommendedName>
</protein>
<keyword evidence="1" id="KW-1133">Transmembrane helix</keyword>
<feature type="transmembrane region" description="Helical" evidence="1">
    <location>
        <begin position="144"/>
        <end position="162"/>
    </location>
</feature>
<feature type="transmembrane region" description="Helical" evidence="1">
    <location>
        <begin position="36"/>
        <end position="57"/>
    </location>
</feature>
<gene>
    <name evidence="2" type="ORF">bsdtb5_24190</name>
</gene>
<dbReference type="EMBL" id="AP024169">
    <property type="protein sequence ID" value="BCN31124.1"/>
    <property type="molecule type" value="Genomic_DNA"/>
</dbReference>
<evidence type="ECO:0000313" key="3">
    <source>
        <dbReference type="Proteomes" id="UP000595897"/>
    </source>
</evidence>
<feature type="transmembrane region" description="Helical" evidence="1">
    <location>
        <begin position="78"/>
        <end position="104"/>
    </location>
</feature>
<sequence length="223" mass="26041">MRILYKLSMPRYKWISTFSYMFFLCLLPLVHQISDITFLMDRYFCFLPIVFFADILLMEYSGHNIELFMLKSYRVKRYILLMRILMNLLMLVCVSALSYGLFFVIRHPVIKQGDSIIYYFFISILIVLMNSLIFGLLSMLFSNLFSNMWVGIGIGILTWFSLNTKWGASLPLPINMFLFGTRGQDGNPSPDATLWLLGKIVVLVLVIIASIIEYKWMEKRGKV</sequence>
<evidence type="ECO:0000313" key="2">
    <source>
        <dbReference type="EMBL" id="BCN31124.1"/>
    </source>
</evidence>
<evidence type="ECO:0008006" key="4">
    <source>
        <dbReference type="Google" id="ProtNLM"/>
    </source>
</evidence>